<proteinExistence type="predicted"/>
<accession>A0A5E4ZLE7</accession>
<dbReference type="OrthoDB" id="9091223at2"/>
<evidence type="ECO:0000259" key="2">
    <source>
        <dbReference type="Pfam" id="PF07007"/>
    </source>
</evidence>
<keyword evidence="1" id="KW-0732">Signal</keyword>
<sequence>MSNRFRTWYLPALALSVVCQVPAAESAMGTVSTSSAARSMGAGQPTTDGVDIDGALTQCLDAPDKQSTGDQDACIVEATHAWDARLNANYRALQAELPEASRPILLAAQRAWLASRDADLKLIAAVYATVRGTMYAPMNANDVMMLTKRRAQTLTRYAADLSYAASGEFRPITAKAVGSSDIDAVARRMTRRLPAASGNTVRVSNEKWRAFMTAETALIAVVCPQGNAAAGQACRVAQARAASAARLEWLTGLDRLIGAN</sequence>
<gene>
    <name evidence="3" type="ORF">PCA31118_00928</name>
</gene>
<dbReference type="Proteomes" id="UP000414136">
    <property type="component" value="Unassembled WGS sequence"/>
</dbReference>
<feature type="chain" id="PRO_5022666295" description="Lysozyme inhibitor LprI-like N-terminal domain-containing protein" evidence="1">
    <location>
        <begin position="24"/>
        <end position="260"/>
    </location>
</feature>
<organism evidence="3 4">
    <name type="scientific">Pandoraea captiosa</name>
    <dbReference type="NCBI Taxonomy" id="2508302"/>
    <lineage>
        <taxon>Bacteria</taxon>
        <taxon>Pseudomonadati</taxon>
        <taxon>Pseudomonadota</taxon>
        <taxon>Betaproteobacteria</taxon>
        <taxon>Burkholderiales</taxon>
        <taxon>Burkholderiaceae</taxon>
        <taxon>Pandoraea</taxon>
    </lineage>
</organism>
<evidence type="ECO:0000313" key="4">
    <source>
        <dbReference type="Proteomes" id="UP000414136"/>
    </source>
</evidence>
<feature type="signal peptide" evidence="1">
    <location>
        <begin position="1"/>
        <end position="23"/>
    </location>
</feature>
<keyword evidence="4" id="KW-1185">Reference proteome</keyword>
<reference evidence="3 4" key="1">
    <citation type="submission" date="2019-08" db="EMBL/GenBank/DDBJ databases">
        <authorList>
            <person name="Peeters C."/>
        </authorList>
    </citation>
    <scope>NUCLEOTIDE SEQUENCE [LARGE SCALE GENOMIC DNA]</scope>
    <source>
        <strain evidence="3 4">LMG 31118</strain>
    </source>
</reference>
<protein>
    <recommendedName>
        <fullName evidence="2">Lysozyme inhibitor LprI-like N-terminal domain-containing protein</fullName>
    </recommendedName>
</protein>
<evidence type="ECO:0000313" key="3">
    <source>
        <dbReference type="EMBL" id="VVE62189.1"/>
    </source>
</evidence>
<dbReference type="Pfam" id="PF07007">
    <property type="entry name" value="LprI"/>
    <property type="match status" value="1"/>
</dbReference>
<dbReference type="InterPro" id="IPR009739">
    <property type="entry name" value="LprI-like_N"/>
</dbReference>
<dbReference type="AlphaFoldDB" id="A0A5E4ZLE7"/>
<feature type="domain" description="Lysozyme inhibitor LprI-like N-terminal" evidence="2">
    <location>
        <begin position="59"/>
        <end position="154"/>
    </location>
</feature>
<name>A0A5E4ZLE7_9BURK</name>
<dbReference type="EMBL" id="CABPSQ010000001">
    <property type="protein sequence ID" value="VVE62189.1"/>
    <property type="molecule type" value="Genomic_DNA"/>
</dbReference>
<dbReference type="Gene3D" id="1.20.1270.180">
    <property type="match status" value="1"/>
</dbReference>
<evidence type="ECO:0000256" key="1">
    <source>
        <dbReference type="SAM" id="SignalP"/>
    </source>
</evidence>